<sequence length="73" mass="8188">MGFSSFYDLFIRFTTTLIIISFSSGLFSAINKVKATNAFSLILLVPSGKFRLLFFSKCQMNSHAAILLFPLEN</sequence>
<feature type="transmembrane region" description="Helical" evidence="1">
    <location>
        <begin position="9"/>
        <end position="30"/>
    </location>
</feature>
<protein>
    <submittedName>
        <fullName evidence="2">Uncharacterized protein</fullName>
    </submittedName>
</protein>
<dbReference type="AlphaFoldDB" id="A0A074LDD6"/>
<accession>A0A074LDD6</accession>
<keyword evidence="1" id="KW-0472">Membrane</keyword>
<organism evidence="2 3">
    <name type="scientific">Anditalea andensis</name>
    <dbReference type="NCBI Taxonomy" id="1048983"/>
    <lineage>
        <taxon>Bacteria</taxon>
        <taxon>Pseudomonadati</taxon>
        <taxon>Bacteroidota</taxon>
        <taxon>Cytophagia</taxon>
        <taxon>Cytophagales</taxon>
        <taxon>Cytophagaceae</taxon>
        <taxon>Anditalea</taxon>
    </lineage>
</organism>
<keyword evidence="1" id="KW-0812">Transmembrane</keyword>
<evidence type="ECO:0000313" key="2">
    <source>
        <dbReference type="EMBL" id="KEO71802.1"/>
    </source>
</evidence>
<name>A0A074LDD6_9BACT</name>
<comment type="caution">
    <text evidence="2">The sequence shown here is derived from an EMBL/GenBank/DDBJ whole genome shotgun (WGS) entry which is preliminary data.</text>
</comment>
<proteinExistence type="predicted"/>
<evidence type="ECO:0000256" key="1">
    <source>
        <dbReference type="SAM" id="Phobius"/>
    </source>
</evidence>
<dbReference type="Proteomes" id="UP000027821">
    <property type="component" value="Unassembled WGS sequence"/>
</dbReference>
<keyword evidence="3" id="KW-1185">Reference proteome</keyword>
<reference evidence="2 3" key="1">
    <citation type="submission" date="2014-04" db="EMBL/GenBank/DDBJ databases">
        <title>Characterization and application of a salt tolerant electro-active bacterium.</title>
        <authorList>
            <person name="Yang L."/>
            <person name="Wei S."/>
            <person name="Tay Q.X.M."/>
        </authorList>
    </citation>
    <scope>NUCLEOTIDE SEQUENCE [LARGE SCALE GENOMIC DNA]</scope>
    <source>
        <strain evidence="2 3">LY1</strain>
    </source>
</reference>
<dbReference type="EMBL" id="JMIH01000039">
    <property type="protein sequence ID" value="KEO71802.1"/>
    <property type="molecule type" value="Genomic_DNA"/>
</dbReference>
<keyword evidence="1" id="KW-1133">Transmembrane helix</keyword>
<gene>
    <name evidence="2" type="ORF">EL17_21715</name>
</gene>
<evidence type="ECO:0000313" key="3">
    <source>
        <dbReference type="Proteomes" id="UP000027821"/>
    </source>
</evidence>